<evidence type="ECO:0008006" key="3">
    <source>
        <dbReference type="Google" id="ProtNLM"/>
    </source>
</evidence>
<comment type="caution">
    <text evidence="1">The sequence shown here is derived from an EMBL/GenBank/DDBJ whole genome shotgun (WGS) entry which is preliminary data.</text>
</comment>
<name>A0A5S3NA03_9FLAO</name>
<dbReference type="RefSeq" id="WP_138534334.1">
    <property type="nucleotide sequence ID" value="NZ_CBDUES010000012.1"/>
</dbReference>
<keyword evidence="2" id="KW-1185">Reference proteome</keyword>
<proteinExistence type="predicted"/>
<organism evidence="1 2">
    <name type="scientific">Polaribacter aestuariivivens</name>
    <dbReference type="NCBI Taxonomy" id="2304626"/>
    <lineage>
        <taxon>Bacteria</taxon>
        <taxon>Pseudomonadati</taxon>
        <taxon>Bacteroidota</taxon>
        <taxon>Flavobacteriia</taxon>
        <taxon>Flavobacteriales</taxon>
        <taxon>Flavobacteriaceae</taxon>
    </lineage>
</organism>
<protein>
    <recommendedName>
        <fullName evidence="3">Outer membrane protein beta-barrel domain-containing protein</fullName>
    </recommendedName>
</protein>
<evidence type="ECO:0000313" key="2">
    <source>
        <dbReference type="Proteomes" id="UP000307140"/>
    </source>
</evidence>
<dbReference type="AlphaFoldDB" id="A0A5S3NA03"/>
<dbReference type="EMBL" id="VANR01000001">
    <property type="protein sequence ID" value="TMM32121.1"/>
    <property type="molecule type" value="Genomic_DNA"/>
</dbReference>
<evidence type="ECO:0000313" key="1">
    <source>
        <dbReference type="EMBL" id="TMM32121.1"/>
    </source>
</evidence>
<dbReference type="OrthoDB" id="1201238at2"/>
<sequence length="162" mass="18924">MSYSQNALNFSLHQDLKLLAIGDNRGNDAGTINFVARIKYEGKDNSLGYFVYGLEYENAFLTTKYTRYAAFTGFTFMDIFNDYNLQVTPSVGIGNIHRENTNLLSFSASLQLEYFLSERVRLSFLNQITERSDLEFLYGKLEYRYSFFFGIEIQLFKFKPKY</sequence>
<gene>
    <name evidence="1" type="ORF">FDT66_01255</name>
</gene>
<accession>A0A5S3NA03</accession>
<reference evidence="1 2" key="1">
    <citation type="submission" date="2019-05" db="EMBL/GenBank/DDBJ databases">
        <title>Polaribacter aestuariivivens sp. nov., isolated from a tidal flat.</title>
        <authorList>
            <person name="Yoon J.-H."/>
        </authorList>
    </citation>
    <scope>NUCLEOTIDE SEQUENCE [LARGE SCALE GENOMIC DNA]</scope>
    <source>
        <strain evidence="1 2">DBTF-3</strain>
    </source>
</reference>
<dbReference type="Proteomes" id="UP000307140">
    <property type="component" value="Unassembled WGS sequence"/>
</dbReference>